<feature type="compositionally biased region" description="Basic and acidic residues" evidence="1">
    <location>
        <begin position="38"/>
        <end position="53"/>
    </location>
</feature>
<dbReference type="EMBL" id="JAKJXO020000012">
    <property type="protein sequence ID" value="KAL1597914.1"/>
    <property type="molecule type" value="Genomic_DNA"/>
</dbReference>
<evidence type="ECO:0000256" key="1">
    <source>
        <dbReference type="SAM" id="MobiDB-lite"/>
    </source>
</evidence>
<sequence>MSLLRDVSDRVWDYISPRKTQMRRDKPFKVPALPVRPKAVERNPQEVTPKSKVEHWAPEAHAAPSAVDDTLLPPSPPTSLHRYEEDFDGDTLVHDSVEDEYYYNDDEADAWDANDETMVVDDGQYMEMRKPVNRTKEQMRQEIQCRELRQAGWSEDSVFMFQKLNLRGFEPILPDPWKTDFVTLPLDLFTTNDSKAFIKADGQTDFRAQHALNQLFTVGGLARDAVLTRARRRTAERHIVRSVKKYSQWAMRDGSMRHTYKDLKLFDTVACPKDVPSYICEQKMIHKLHKLHQQWDDEMLSHDKSGLVAAPEELPTLYGVIASHTVMAFVSYVLPTELNPKGSLRTIAIFDFGEEGYDVWNSLAIAIFVIHCRNRMQELKEFLPEPVDVHRRDPDL</sequence>
<organism evidence="2 3">
    <name type="scientific">Paraconiothyrium brasiliense</name>
    <dbReference type="NCBI Taxonomy" id="300254"/>
    <lineage>
        <taxon>Eukaryota</taxon>
        <taxon>Fungi</taxon>
        <taxon>Dikarya</taxon>
        <taxon>Ascomycota</taxon>
        <taxon>Pezizomycotina</taxon>
        <taxon>Dothideomycetes</taxon>
        <taxon>Pleosporomycetidae</taxon>
        <taxon>Pleosporales</taxon>
        <taxon>Massarineae</taxon>
        <taxon>Didymosphaeriaceae</taxon>
        <taxon>Paraconiothyrium</taxon>
    </lineage>
</organism>
<proteinExistence type="predicted"/>
<keyword evidence="3" id="KW-1185">Reference proteome</keyword>
<reference evidence="2 3" key="1">
    <citation type="submission" date="2024-02" db="EMBL/GenBank/DDBJ databases">
        <title>De novo assembly and annotation of 12 fungi associated with fruit tree decline syndrome in Ontario, Canada.</title>
        <authorList>
            <person name="Sulman M."/>
            <person name="Ellouze W."/>
            <person name="Ilyukhin E."/>
        </authorList>
    </citation>
    <scope>NUCLEOTIDE SEQUENCE [LARGE SCALE GENOMIC DNA]</scope>
    <source>
        <strain evidence="2 3">M42-189</strain>
    </source>
</reference>
<protein>
    <submittedName>
        <fullName evidence="2">Uncharacterized protein</fullName>
    </submittedName>
</protein>
<accession>A0ABR3R1A2</accession>
<comment type="caution">
    <text evidence="2">The sequence shown here is derived from an EMBL/GenBank/DDBJ whole genome shotgun (WGS) entry which is preliminary data.</text>
</comment>
<gene>
    <name evidence="2" type="ORF">SLS60_008402</name>
</gene>
<evidence type="ECO:0000313" key="3">
    <source>
        <dbReference type="Proteomes" id="UP001521785"/>
    </source>
</evidence>
<feature type="region of interest" description="Disordered" evidence="1">
    <location>
        <begin position="23"/>
        <end position="53"/>
    </location>
</feature>
<name>A0ABR3R1A2_9PLEO</name>
<evidence type="ECO:0000313" key="2">
    <source>
        <dbReference type="EMBL" id="KAL1597914.1"/>
    </source>
</evidence>
<dbReference type="Proteomes" id="UP001521785">
    <property type="component" value="Unassembled WGS sequence"/>
</dbReference>